<dbReference type="PRINTS" id="PR00014">
    <property type="entry name" value="FNTYPEIII"/>
</dbReference>
<dbReference type="InterPro" id="IPR003598">
    <property type="entry name" value="Ig_sub2"/>
</dbReference>
<dbReference type="FunFam" id="2.60.40.10:FF:000189">
    <property type="entry name" value="Neogenin isoform 3"/>
    <property type="match status" value="1"/>
</dbReference>
<feature type="domain" description="Fibronectin type-III" evidence="13">
    <location>
        <begin position="460"/>
        <end position="554"/>
    </location>
</feature>
<dbReference type="SMART" id="SM00409">
    <property type="entry name" value="IG"/>
    <property type="match status" value="4"/>
</dbReference>
<feature type="domain" description="Ig-like" evidence="12">
    <location>
        <begin position="245"/>
        <end position="333"/>
    </location>
</feature>
<keyword evidence="9" id="KW-0393">Immunoglobulin domain</keyword>
<feature type="domain" description="Fibronectin type-III" evidence="13">
    <location>
        <begin position="662"/>
        <end position="758"/>
    </location>
</feature>
<evidence type="ECO:0000256" key="1">
    <source>
        <dbReference type="ARBA" id="ARBA00004479"/>
    </source>
</evidence>
<dbReference type="RefSeq" id="XP_028968337.1">
    <property type="nucleotide sequence ID" value="XM_029112504.1"/>
</dbReference>
<dbReference type="PANTHER" id="PTHR44170">
    <property type="entry name" value="PROTEIN SIDEKICK"/>
    <property type="match status" value="1"/>
</dbReference>
<feature type="domain" description="Ig-like" evidence="12">
    <location>
        <begin position="29"/>
        <end position="129"/>
    </location>
</feature>
<dbReference type="FunFam" id="2.60.40.10:FF:000551">
    <property type="entry name" value="Protogenin A"/>
    <property type="match status" value="1"/>
</dbReference>
<reference evidence="15" key="1">
    <citation type="submission" date="2025-08" db="UniProtKB">
        <authorList>
            <consortium name="RefSeq"/>
        </authorList>
    </citation>
    <scope>IDENTIFICATION</scope>
</reference>
<dbReference type="GeneID" id="100901562"/>
<dbReference type="GO" id="GO:0098609">
    <property type="term" value="P:cell-cell adhesion"/>
    <property type="evidence" value="ECO:0007669"/>
    <property type="project" value="TreeGrafter"/>
</dbReference>
<dbReference type="Gene3D" id="2.60.40.10">
    <property type="entry name" value="Immunoglobulins"/>
    <property type="match status" value="10"/>
</dbReference>
<feature type="region of interest" description="Disordered" evidence="10">
    <location>
        <begin position="1148"/>
        <end position="1168"/>
    </location>
</feature>
<feature type="domain" description="Ig-like" evidence="12">
    <location>
        <begin position="338"/>
        <end position="423"/>
    </location>
</feature>
<organism evidence="14 15">
    <name type="scientific">Galendromus occidentalis</name>
    <name type="common">western predatory mite</name>
    <dbReference type="NCBI Taxonomy" id="34638"/>
    <lineage>
        <taxon>Eukaryota</taxon>
        <taxon>Metazoa</taxon>
        <taxon>Ecdysozoa</taxon>
        <taxon>Arthropoda</taxon>
        <taxon>Chelicerata</taxon>
        <taxon>Arachnida</taxon>
        <taxon>Acari</taxon>
        <taxon>Parasitiformes</taxon>
        <taxon>Mesostigmata</taxon>
        <taxon>Gamasina</taxon>
        <taxon>Phytoseioidea</taxon>
        <taxon>Phytoseiidae</taxon>
        <taxon>Typhlodrominae</taxon>
        <taxon>Galendromus</taxon>
    </lineage>
</organism>
<dbReference type="InterPro" id="IPR010560">
    <property type="entry name" value="Neogenin_C"/>
</dbReference>
<evidence type="ECO:0000256" key="5">
    <source>
        <dbReference type="ARBA" id="ARBA00022989"/>
    </source>
</evidence>
<keyword evidence="7" id="KW-1015">Disulfide bond</keyword>
<name>A0AAJ7SIE2_9ACAR</name>
<keyword evidence="14" id="KW-1185">Reference proteome</keyword>
<feature type="domain" description="Fibronectin type-III" evidence="13">
    <location>
        <begin position="562"/>
        <end position="657"/>
    </location>
</feature>
<keyword evidence="6 11" id="KW-0472">Membrane</keyword>
<evidence type="ECO:0000256" key="3">
    <source>
        <dbReference type="ARBA" id="ARBA00022692"/>
    </source>
</evidence>
<evidence type="ECO:0000259" key="13">
    <source>
        <dbReference type="PROSITE" id="PS50853"/>
    </source>
</evidence>
<dbReference type="Pfam" id="PF06583">
    <property type="entry name" value="Neogenin_C"/>
    <property type="match status" value="1"/>
</dbReference>
<comment type="subcellular location">
    <subcellularLocation>
        <location evidence="1">Membrane</location>
        <topology evidence="1">Single-pass type I membrane protein</topology>
    </subcellularLocation>
</comment>
<evidence type="ECO:0000256" key="8">
    <source>
        <dbReference type="ARBA" id="ARBA00023180"/>
    </source>
</evidence>
<dbReference type="KEGG" id="goe:100901562"/>
<feature type="region of interest" description="Disordered" evidence="10">
    <location>
        <begin position="1346"/>
        <end position="1398"/>
    </location>
</feature>
<dbReference type="PROSITE" id="PS50853">
    <property type="entry name" value="FN3"/>
    <property type="match status" value="6"/>
</dbReference>
<accession>A0AAJ7SIE2</accession>
<evidence type="ECO:0000256" key="6">
    <source>
        <dbReference type="ARBA" id="ARBA00023136"/>
    </source>
</evidence>
<evidence type="ECO:0000256" key="4">
    <source>
        <dbReference type="ARBA" id="ARBA00022737"/>
    </source>
</evidence>
<dbReference type="Pfam" id="PF13927">
    <property type="entry name" value="Ig_3"/>
    <property type="match status" value="2"/>
</dbReference>
<dbReference type="FunFam" id="2.60.40.10:FF:000004">
    <property type="entry name" value="DCC isoform 1"/>
    <property type="match status" value="2"/>
</dbReference>
<dbReference type="Proteomes" id="UP000694867">
    <property type="component" value="Unplaced"/>
</dbReference>
<dbReference type="Pfam" id="PF00041">
    <property type="entry name" value="fn3"/>
    <property type="match status" value="5"/>
</dbReference>
<feature type="domain" description="Fibronectin type-III" evidence="13">
    <location>
        <begin position="762"/>
        <end position="855"/>
    </location>
</feature>
<feature type="domain" description="Fibronectin type-III" evidence="13">
    <location>
        <begin position="864"/>
        <end position="957"/>
    </location>
</feature>
<feature type="region of interest" description="Disordered" evidence="10">
    <location>
        <begin position="1181"/>
        <end position="1242"/>
    </location>
</feature>
<feature type="domain" description="Fibronectin type-III" evidence="13">
    <location>
        <begin position="962"/>
        <end position="1057"/>
    </location>
</feature>
<dbReference type="InterPro" id="IPR013098">
    <property type="entry name" value="Ig_I-set"/>
</dbReference>
<keyword evidence="5 11" id="KW-1133">Transmembrane helix</keyword>
<dbReference type="InterPro" id="IPR007110">
    <property type="entry name" value="Ig-like_dom"/>
</dbReference>
<feature type="compositionally biased region" description="Polar residues" evidence="10">
    <location>
        <begin position="1220"/>
        <end position="1231"/>
    </location>
</feature>
<feature type="domain" description="Ig-like" evidence="12">
    <location>
        <begin position="135"/>
        <end position="218"/>
    </location>
</feature>
<dbReference type="SUPFAM" id="SSF48726">
    <property type="entry name" value="Immunoglobulin"/>
    <property type="match status" value="4"/>
</dbReference>
<sequence>MECAITSTRFGDWVLPTLERVVKLTASSPKFVELGFSEEPSDSAVAENAPIVLHCGAFSSPNIGHPQIRWRKDGVPVQLDEKRHRLHSNGSLYINSVQRRGSLTDEGVYQCLATLPDVGTIISRSARLDITYSIPTFEEQPRNLSLYAGQTAFFPCSVSSARTTRPRITWLRNGAPLRLDPLKMVQLPSGALEIDALNSADEGPYQCQVTTGDKVRLSIVGYLRVIPPSSHSGTSDGDRRQLSSPVFIAQPSQVRAVKGDRVTLDCAANGHPRPQISWLKDGASIDMSNLDSRFRVVGVGSLQIENVQPQDAGSYMCRAENKEDSLDASATLTVLVPPTFRSQPQHQAVREKEDALFECDVFGVPEPKVEWFKNGDAVVYTGYFQLVRGHDLRILGSVQNDRGVYQCVASNQAGTAQASAQLVILDKGEFTAFDPCSSMPLPALSQTSGTRSNAKEAPSAPQGLTARVVTANIISLSWQPPQHNADSITAYTVFYKTEGSTRERVQNTTQHKRDEIIIKNLKPSTKYSFRVVAVDSAYGLGESSDAIVVETNADIANNVLGPPLNVKANPISVKAIEVDWEAPINLSPKTRVQYEVYYQEISTSSFAHEEQKISSWSTSTVIDNLDTFTEYTIWVNAVTQNGTGVASAEVVAKTFSDIPSETPQNVTLEKVGGTSLIVRWEPPPVEHQNGIITGYKIRYKLTSRKGEIITTDGNHRSYTINNLLKGETYLVKIAALTVNGTGPATEWFSTDNYLTDLEENNVPGQPTGLKAKPASRSLTIGWFPPRDRNIMVRGYRIGWGPGVPDLHTKTIEGAQRVFTISDLQPMTEYVISVRAYNRIGEGQPLQDTVKTLRESTPTQPALVPPVGLTALVLSPTTVVLFWTDTTLPSGQTGNRHYQVRYKALSSPKYKYANSTQLNCMLDDLKPFTQYEFAVKVVHRTRRESAYSMAVFNTTQEALPESAPRDFTVDEDSEPGSVTLHWGPPKLSNGIITGYTIVYTTNPGQNERERNVTVSGDKLSTSISGLSSDAVYYFRIQARNSKGHGPLSEEAAHHTGKSFQTTILGPHPTLESLLTSSLVVLIGAGVGIVLVLLFLTVCVMACRKKKTTTRSARKDKATKMVAGTTSIGDEKPPDLWIHHEQMELKNCKGDLPDEVSSKRNSQDVSSIEDHYMGTLDKNKSLYMDSGASDGGSSCRTDRPLLPKYPSRPTSVDPALKPLLYSSPTIEPGSSATLGRPYHHRTSNQYSTGPRAHMMMDMPHHIDGLTTLSRHHPMPSSTYEAVIPPLPSLQSMAGIPSNQVPSYTSALLAANAAAAATMAQQHQPPPPPPPTHMMTGYDTIGRQQRASLQGPGLNQMRSFSVPSPGQGGSSTPPPPKHVVVRPQPSTMHGSSPQKSGQNSVKRVVIPNAGLRAGEDLNTPFNEELDAQMANLEGLMKDLNGVISSSEFEC</sequence>
<gene>
    <name evidence="15" type="primary">LOC100901562</name>
</gene>
<dbReference type="Pfam" id="PF07679">
    <property type="entry name" value="I-set"/>
    <property type="match status" value="2"/>
</dbReference>
<dbReference type="InterPro" id="IPR003961">
    <property type="entry name" value="FN3_dom"/>
</dbReference>
<dbReference type="PANTHER" id="PTHR44170:SF54">
    <property type="entry name" value="FI24025P1"/>
    <property type="match status" value="1"/>
</dbReference>
<dbReference type="GO" id="GO:0009653">
    <property type="term" value="P:anatomical structure morphogenesis"/>
    <property type="evidence" value="ECO:0007669"/>
    <property type="project" value="UniProtKB-ARBA"/>
</dbReference>
<evidence type="ECO:0000256" key="9">
    <source>
        <dbReference type="ARBA" id="ARBA00023319"/>
    </source>
</evidence>
<evidence type="ECO:0000256" key="11">
    <source>
        <dbReference type="SAM" id="Phobius"/>
    </source>
</evidence>
<dbReference type="FunFam" id="2.60.40.10:FF:000028">
    <property type="entry name" value="Neuronal cell adhesion molecule"/>
    <property type="match status" value="1"/>
</dbReference>
<dbReference type="InterPro" id="IPR036116">
    <property type="entry name" value="FN3_sf"/>
</dbReference>
<dbReference type="InterPro" id="IPR013783">
    <property type="entry name" value="Ig-like_fold"/>
</dbReference>
<dbReference type="GO" id="GO:0030154">
    <property type="term" value="P:cell differentiation"/>
    <property type="evidence" value="ECO:0007669"/>
    <property type="project" value="UniProtKB-ARBA"/>
</dbReference>
<keyword evidence="8" id="KW-0325">Glycoprotein</keyword>
<dbReference type="SUPFAM" id="SSF49265">
    <property type="entry name" value="Fibronectin type III"/>
    <property type="match status" value="4"/>
</dbReference>
<dbReference type="SMART" id="SM00060">
    <property type="entry name" value="FN3"/>
    <property type="match status" value="6"/>
</dbReference>
<dbReference type="InterPro" id="IPR003599">
    <property type="entry name" value="Ig_sub"/>
</dbReference>
<dbReference type="InterPro" id="IPR036179">
    <property type="entry name" value="Ig-like_dom_sf"/>
</dbReference>
<evidence type="ECO:0000256" key="7">
    <source>
        <dbReference type="ARBA" id="ARBA00023157"/>
    </source>
</evidence>
<proteinExistence type="inferred from homology"/>
<dbReference type="GO" id="GO:0016020">
    <property type="term" value="C:membrane"/>
    <property type="evidence" value="ECO:0007669"/>
    <property type="project" value="UniProtKB-SubCell"/>
</dbReference>
<evidence type="ECO:0000256" key="2">
    <source>
        <dbReference type="ARBA" id="ARBA00009588"/>
    </source>
</evidence>
<dbReference type="SMART" id="SM00408">
    <property type="entry name" value="IGc2"/>
    <property type="match status" value="4"/>
</dbReference>
<evidence type="ECO:0000313" key="14">
    <source>
        <dbReference type="Proteomes" id="UP000694867"/>
    </source>
</evidence>
<dbReference type="CDD" id="cd00063">
    <property type="entry name" value="FN3"/>
    <property type="match status" value="6"/>
</dbReference>
<dbReference type="PROSITE" id="PS50835">
    <property type="entry name" value="IG_LIKE"/>
    <property type="match status" value="4"/>
</dbReference>
<comment type="similarity">
    <text evidence="2">Belongs to the immunoglobulin superfamily. DCC family.</text>
</comment>
<evidence type="ECO:0000256" key="10">
    <source>
        <dbReference type="SAM" id="MobiDB-lite"/>
    </source>
</evidence>
<protein>
    <submittedName>
        <fullName evidence="15">Neogenin</fullName>
    </submittedName>
</protein>
<feature type="transmembrane region" description="Helical" evidence="11">
    <location>
        <begin position="1077"/>
        <end position="1101"/>
    </location>
</feature>
<feature type="compositionally biased region" description="Polar residues" evidence="10">
    <location>
        <begin position="1381"/>
        <end position="1398"/>
    </location>
</feature>
<evidence type="ECO:0000313" key="15">
    <source>
        <dbReference type="RefSeq" id="XP_028968337.1"/>
    </source>
</evidence>
<keyword evidence="3 11" id="KW-0812">Transmembrane</keyword>
<evidence type="ECO:0000259" key="12">
    <source>
        <dbReference type="PROSITE" id="PS50835"/>
    </source>
</evidence>
<keyword evidence="4" id="KW-0677">Repeat</keyword>
<dbReference type="CTD" id="36377"/>